<dbReference type="EMBL" id="WMIA01000005">
    <property type="protein sequence ID" value="MTF38459.1"/>
    <property type="molecule type" value="Genomic_DNA"/>
</dbReference>
<accession>A0A844GUA6</accession>
<dbReference type="PANTHER" id="PTHR44591">
    <property type="entry name" value="STRESS RESPONSE REGULATOR PROTEIN 1"/>
    <property type="match status" value="1"/>
</dbReference>
<dbReference type="SUPFAM" id="SSF52172">
    <property type="entry name" value="CheY-like"/>
    <property type="match status" value="1"/>
</dbReference>
<sequence length="155" mass="17688">MSNLDLVNPEESVILIVDDLKQNLKLLNIILESAHYQTSLALSGKDALERLKVLNPDLILLDLMMPDISGLEVCRRIKSNPEYEDIPVIFLTASVEENHLIEAYSLGANDYVNKPFRKPELLARIKTQLTLRKQSKLIQELLEKIESLQNSQHNK</sequence>
<name>A0A844GUA6_9CHRO</name>
<proteinExistence type="predicted"/>
<dbReference type="InterPro" id="IPR001789">
    <property type="entry name" value="Sig_transdc_resp-reg_receiver"/>
</dbReference>
<keyword evidence="1 2" id="KW-0597">Phosphoprotein</keyword>
<evidence type="ECO:0000256" key="2">
    <source>
        <dbReference type="PROSITE-ProRule" id="PRU00169"/>
    </source>
</evidence>
<feature type="modified residue" description="4-aspartylphosphate" evidence="2">
    <location>
        <position position="62"/>
    </location>
</feature>
<dbReference type="Gene3D" id="3.40.50.2300">
    <property type="match status" value="1"/>
</dbReference>
<reference evidence="4 5" key="1">
    <citation type="submission" date="2019-11" db="EMBL/GenBank/DDBJ databases">
        <title>Isolation of a new High Light Tolerant Cyanobacteria.</title>
        <authorList>
            <person name="Dobson Z."/>
            <person name="Vaughn N."/>
            <person name="Vaughn M."/>
            <person name="Fromme P."/>
            <person name="Mazor Y."/>
        </authorList>
    </citation>
    <scope>NUCLEOTIDE SEQUENCE [LARGE SCALE GENOMIC DNA]</scope>
    <source>
        <strain evidence="4 5">0216</strain>
    </source>
</reference>
<organism evidence="4 5">
    <name type="scientific">Cyanobacterium aponinum 0216</name>
    <dbReference type="NCBI Taxonomy" id="2676140"/>
    <lineage>
        <taxon>Bacteria</taxon>
        <taxon>Bacillati</taxon>
        <taxon>Cyanobacteriota</taxon>
        <taxon>Cyanophyceae</taxon>
        <taxon>Oscillatoriophycideae</taxon>
        <taxon>Chroococcales</taxon>
        <taxon>Geminocystaceae</taxon>
        <taxon>Cyanobacterium</taxon>
    </lineage>
</organism>
<feature type="domain" description="Response regulatory" evidence="3">
    <location>
        <begin position="13"/>
        <end position="129"/>
    </location>
</feature>
<dbReference type="PANTHER" id="PTHR44591:SF3">
    <property type="entry name" value="RESPONSE REGULATORY DOMAIN-CONTAINING PROTEIN"/>
    <property type="match status" value="1"/>
</dbReference>
<dbReference type="PROSITE" id="PS50110">
    <property type="entry name" value="RESPONSE_REGULATORY"/>
    <property type="match status" value="1"/>
</dbReference>
<dbReference type="RefSeq" id="WP_015219266.1">
    <property type="nucleotide sequence ID" value="NZ_WMIA01000005.1"/>
</dbReference>
<comment type="caution">
    <text evidence="4">The sequence shown here is derived from an EMBL/GenBank/DDBJ whole genome shotgun (WGS) entry which is preliminary data.</text>
</comment>
<protein>
    <submittedName>
        <fullName evidence="4">Response regulator</fullName>
    </submittedName>
</protein>
<dbReference type="SMART" id="SM00448">
    <property type="entry name" value="REC"/>
    <property type="match status" value="1"/>
</dbReference>
<evidence type="ECO:0000259" key="3">
    <source>
        <dbReference type="PROSITE" id="PS50110"/>
    </source>
</evidence>
<dbReference type="InterPro" id="IPR050595">
    <property type="entry name" value="Bact_response_regulator"/>
</dbReference>
<dbReference type="AlphaFoldDB" id="A0A844GUA6"/>
<gene>
    <name evidence="4" type="ORF">GGC33_05925</name>
</gene>
<dbReference type="InterPro" id="IPR011006">
    <property type="entry name" value="CheY-like_superfamily"/>
</dbReference>
<evidence type="ECO:0000313" key="5">
    <source>
        <dbReference type="Proteomes" id="UP000437131"/>
    </source>
</evidence>
<evidence type="ECO:0000313" key="4">
    <source>
        <dbReference type="EMBL" id="MTF38459.1"/>
    </source>
</evidence>
<dbReference type="Proteomes" id="UP000437131">
    <property type="component" value="Unassembled WGS sequence"/>
</dbReference>
<evidence type="ECO:0000256" key="1">
    <source>
        <dbReference type="ARBA" id="ARBA00022553"/>
    </source>
</evidence>
<dbReference type="Pfam" id="PF00072">
    <property type="entry name" value="Response_reg"/>
    <property type="match status" value="1"/>
</dbReference>
<dbReference type="GO" id="GO:0000160">
    <property type="term" value="P:phosphorelay signal transduction system"/>
    <property type="evidence" value="ECO:0007669"/>
    <property type="project" value="InterPro"/>
</dbReference>